<dbReference type="PANTHER" id="PTHR11895:SF7">
    <property type="entry name" value="GLUTAMYL-TRNA(GLN) AMIDOTRANSFERASE SUBUNIT A, MITOCHONDRIAL"/>
    <property type="match status" value="1"/>
</dbReference>
<feature type="domain" description="Amidase" evidence="2">
    <location>
        <begin position="25"/>
        <end position="450"/>
    </location>
</feature>
<organism evidence="3 4">
    <name type="scientific">Brucella rhizosphaerae</name>
    <dbReference type="NCBI Taxonomy" id="571254"/>
    <lineage>
        <taxon>Bacteria</taxon>
        <taxon>Pseudomonadati</taxon>
        <taxon>Pseudomonadota</taxon>
        <taxon>Alphaproteobacteria</taxon>
        <taxon>Hyphomicrobiales</taxon>
        <taxon>Brucellaceae</taxon>
        <taxon>Brucella/Ochrobactrum group</taxon>
        <taxon>Brucella</taxon>
    </lineage>
</organism>
<dbReference type="Pfam" id="PF01425">
    <property type="entry name" value="Amidase"/>
    <property type="match status" value="1"/>
</dbReference>
<dbReference type="SUPFAM" id="SSF75304">
    <property type="entry name" value="Amidase signature (AS) enzymes"/>
    <property type="match status" value="1"/>
</dbReference>
<dbReference type="AlphaFoldDB" id="A0A256FUR5"/>
<dbReference type="RefSeq" id="WP_094573476.1">
    <property type="nucleotide sequence ID" value="NZ_JBHEEL010000011.1"/>
</dbReference>
<evidence type="ECO:0000256" key="1">
    <source>
        <dbReference type="ARBA" id="ARBA00009199"/>
    </source>
</evidence>
<evidence type="ECO:0000313" key="4">
    <source>
        <dbReference type="Proteomes" id="UP000216345"/>
    </source>
</evidence>
<dbReference type="GO" id="GO:0003824">
    <property type="term" value="F:catalytic activity"/>
    <property type="evidence" value="ECO:0007669"/>
    <property type="project" value="InterPro"/>
</dbReference>
<accession>A0A256FUR5</accession>
<protein>
    <submittedName>
        <fullName evidence="3">Amidase family protein</fullName>
    </submittedName>
</protein>
<evidence type="ECO:0000313" key="3">
    <source>
        <dbReference type="EMBL" id="OYR18612.1"/>
    </source>
</evidence>
<dbReference type="InterPro" id="IPR000120">
    <property type="entry name" value="Amidase"/>
</dbReference>
<dbReference type="Proteomes" id="UP000216345">
    <property type="component" value="Unassembled WGS sequence"/>
</dbReference>
<dbReference type="InterPro" id="IPR023631">
    <property type="entry name" value="Amidase_dom"/>
</dbReference>
<reference evidence="3 4" key="1">
    <citation type="submission" date="2017-07" db="EMBL/GenBank/DDBJ databases">
        <title>Phylogenetic study on the rhizospheric bacterium Ochrobactrum sp. A44.</title>
        <authorList>
            <person name="Krzyzanowska D.M."/>
            <person name="Ossowicki A."/>
            <person name="Rajewska M."/>
            <person name="Maciag T."/>
            <person name="Kaczynski Z."/>
            <person name="Czerwicka M."/>
            <person name="Jafra S."/>
        </authorList>
    </citation>
    <scope>NUCLEOTIDE SEQUENCE [LARGE SCALE GENOMIC DNA]</scope>
    <source>
        <strain evidence="3 4">PR17</strain>
    </source>
</reference>
<keyword evidence="4" id="KW-1185">Reference proteome</keyword>
<gene>
    <name evidence="3" type="ORF">CEV32_3050</name>
</gene>
<dbReference type="PANTHER" id="PTHR11895">
    <property type="entry name" value="TRANSAMIDASE"/>
    <property type="match status" value="1"/>
</dbReference>
<evidence type="ECO:0000259" key="2">
    <source>
        <dbReference type="Pfam" id="PF01425"/>
    </source>
</evidence>
<name>A0A256FUR5_9HYPH</name>
<dbReference type="EMBL" id="NNRK01000011">
    <property type="protein sequence ID" value="OYR18612.1"/>
    <property type="molecule type" value="Genomic_DNA"/>
</dbReference>
<dbReference type="InterPro" id="IPR036928">
    <property type="entry name" value="AS_sf"/>
</dbReference>
<comment type="similarity">
    <text evidence="1">Belongs to the amidase family.</text>
</comment>
<sequence>MDDLARKDGLAISELISKGEISAGEVLDTTIERIERLNPQLNAVVHAHFDLARQQIANGLKKSPLSGVPMLLKNTGFEAEGMLLSSGSELLRNAVSKRDSTITARYKAAGMVIVGKSNTPEFALSFTTESEAFGPTRNPWDLSRSAGGSSGGSTAAVASGMVPLANSSDGAGSTRLPASHCGLFGFKPSRLINPVGPAAAEAIGGMSTPHAVTWSVRDNAAMLEISGGSDLGDPWASPATHGSYLAALDKAPSRLKIAMILASPDGSHIAPEMIQSIRDTAKLLESLGHHVEEVADAGYDAEALKTAWHIIVGVNVALGVTGGDPASANIAKLEPVNQEWVREALATPGTRYLWAVNQLHASSRSMAKFFGQYDIMLTPAAAEPAPLLGKLAGRGKSLDEFYDLFWSHSPFTAAFNTSGCPAMSVPLGMSPTGLPIGSHLGAAFGNDALLFALAAELERAAPWIDRRPALFG</sequence>
<dbReference type="OrthoDB" id="9777859at2"/>
<comment type="caution">
    <text evidence="3">The sequence shown here is derived from an EMBL/GenBank/DDBJ whole genome shotgun (WGS) entry which is preliminary data.</text>
</comment>
<proteinExistence type="inferred from homology"/>
<dbReference type="Gene3D" id="3.90.1300.10">
    <property type="entry name" value="Amidase signature (AS) domain"/>
    <property type="match status" value="1"/>
</dbReference>